<name>A0A1J7ILB9_9PEZI</name>
<dbReference type="GO" id="GO:0016586">
    <property type="term" value="C:RSC-type complex"/>
    <property type="evidence" value="ECO:0007669"/>
    <property type="project" value="InterPro"/>
</dbReference>
<evidence type="ECO:0000259" key="10">
    <source>
        <dbReference type="PROSITE" id="PS50014"/>
    </source>
</evidence>
<dbReference type="STRING" id="1408157.A0A1J7ILB9"/>
<evidence type="ECO:0000256" key="6">
    <source>
        <dbReference type="ARBA" id="ARBA00023163"/>
    </source>
</evidence>
<organism evidence="11 12">
    <name type="scientific">Coniochaeta ligniaria NRRL 30616</name>
    <dbReference type="NCBI Taxonomy" id="1408157"/>
    <lineage>
        <taxon>Eukaryota</taxon>
        <taxon>Fungi</taxon>
        <taxon>Dikarya</taxon>
        <taxon>Ascomycota</taxon>
        <taxon>Pezizomycotina</taxon>
        <taxon>Sordariomycetes</taxon>
        <taxon>Sordariomycetidae</taxon>
        <taxon>Coniochaetales</taxon>
        <taxon>Coniochaetaceae</taxon>
        <taxon>Coniochaeta</taxon>
    </lineage>
</organism>
<dbReference type="OrthoDB" id="6017at2759"/>
<keyword evidence="4" id="KW-0805">Transcription regulation</keyword>
<feature type="compositionally biased region" description="Basic residues" evidence="9">
    <location>
        <begin position="236"/>
        <end position="249"/>
    </location>
</feature>
<dbReference type="GO" id="GO:0003682">
    <property type="term" value="F:chromatin binding"/>
    <property type="evidence" value="ECO:0007669"/>
    <property type="project" value="TreeGrafter"/>
</dbReference>
<dbReference type="Proteomes" id="UP000182658">
    <property type="component" value="Unassembled WGS sequence"/>
</dbReference>
<protein>
    <recommendedName>
        <fullName evidence="10">Bromo domain-containing protein</fullName>
    </recommendedName>
</protein>
<evidence type="ECO:0000256" key="5">
    <source>
        <dbReference type="ARBA" id="ARBA00023117"/>
    </source>
</evidence>
<dbReference type="CDD" id="cd04369">
    <property type="entry name" value="Bromodomain"/>
    <property type="match status" value="2"/>
</dbReference>
<dbReference type="InterPro" id="IPR054551">
    <property type="entry name" value="RSC4_Ig-like"/>
</dbReference>
<keyword evidence="6" id="KW-0804">Transcription</keyword>
<keyword evidence="5 8" id="KW-0103">Bromodomain</keyword>
<dbReference type="Gene3D" id="1.20.920.10">
    <property type="entry name" value="Bromodomain-like"/>
    <property type="match status" value="2"/>
</dbReference>
<keyword evidence="12" id="KW-1185">Reference proteome</keyword>
<reference evidence="11 12" key="1">
    <citation type="submission" date="2016-10" db="EMBL/GenBank/DDBJ databases">
        <title>Draft genome sequence of Coniochaeta ligniaria NRRL30616, a lignocellulolytic fungus for bioabatement of inhibitors in plant biomass hydrolysates.</title>
        <authorList>
            <consortium name="DOE Joint Genome Institute"/>
            <person name="Jimenez D.J."/>
            <person name="Hector R.E."/>
            <person name="Riley R."/>
            <person name="Sun H."/>
            <person name="Grigoriev I.V."/>
            <person name="Van Elsas J.D."/>
            <person name="Nichols N.N."/>
        </authorList>
    </citation>
    <scope>NUCLEOTIDE SEQUENCE [LARGE SCALE GENOMIC DNA]</scope>
    <source>
        <strain evidence="11 12">NRRL 30616</strain>
    </source>
</reference>
<evidence type="ECO:0000256" key="4">
    <source>
        <dbReference type="ARBA" id="ARBA00023015"/>
    </source>
</evidence>
<evidence type="ECO:0000256" key="3">
    <source>
        <dbReference type="ARBA" id="ARBA00022853"/>
    </source>
</evidence>
<evidence type="ECO:0000256" key="7">
    <source>
        <dbReference type="ARBA" id="ARBA00023242"/>
    </source>
</evidence>
<evidence type="ECO:0000313" key="12">
    <source>
        <dbReference type="Proteomes" id="UP000182658"/>
    </source>
</evidence>
<evidence type="ECO:0000256" key="1">
    <source>
        <dbReference type="ARBA" id="ARBA00004123"/>
    </source>
</evidence>
<feature type="region of interest" description="Disordered" evidence="9">
    <location>
        <begin position="1"/>
        <end position="42"/>
    </location>
</feature>
<dbReference type="Pfam" id="PF00439">
    <property type="entry name" value="Bromodomain"/>
    <property type="match status" value="2"/>
</dbReference>
<dbReference type="InterPro" id="IPR036427">
    <property type="entry name" value="Bromodomain-like_sf"/>
</dbReference>
<evidence type="ECO:0000256" key="8">
    <source>
        <dbReference type="PROSITE-ProRule" id="PRU00035"/>
    </source>
</evidence>
<feature type="region of interest" description="Disordered" evidence="9">
    <location>
        <begin position="154"/>
        <end position="257"/>
    </location>
</feature>
<feature type="compositionally biased region" description="Polar residues" evidence="9">
    <location>
        <begin position="33"/>
        <end position="42"/>
    </location>
</feature>
<dbReference type="FunFam" id="1.20.920.10:FF:000083">
    <property type="entry name" value="WGS project CABT00000000 data, contig 2.8"/>
    <property type="match status" value="1"/>
</dbReference>
<proteinExistence type="predicted"/>
<dbReference type="GO" id="GO:0006368">
    <property type="term" value="P:transcription elongation by RNA polymerase II"/>
    <property type="evidence" value="ECO:0007669"/>
    <property type="project" value="TreeGrafter"/>
</dbReference>
<dbReference type="SUPFAM" id="SSF47370">
    <property type="entry name" value="Bromodomain"/>
    <property type="match status" value="2"/>
</dbReference>
<dbReference type="InParanoid" id="A0A1J7ILB9"/>
<comment type="subcellular location">
    <subcellularLocation>
        <location evidence="1">Nucleus</location>
    </subcellularLocation>
</comment>
<dbReference type="PANTHER" id="PTHR16062">
    <property type="entry name" value="SWI/SNF-RELATED"/>
    <property type="match status" value="1"/>
</dbReference>
<feature type="compositionally biased region" description="Acidic residues" evidence="9">
    <location>
        <begin position="183"/>
        <end position="231"/>
    </location>
</feature>
<dbReference type="SMART" id="SM00297">
    <property type="entry name" value="BROMO"/>
    <property type="match status" value="2"/>
</dbReference>
<feature type="compositionally biased region" description="Polar residues" evidence="9">
    <location>
        <begin position="421"/>
        <end position="434"/>
    </location>
</feature>
<dbReference type="GO" id="GO:0006338">
    <property type="term" value="P:chromatin remodeling"/>
    <property type="evidence" value="ECO:0007669"/>
    <property type="project" value="InterPro"/>
</dbReference>
<evidence type="ECO:0000256" key="2">
    <source>
        <dbReference type="ARBA" id="ARBA00022737"/>
    </source>
</evidence>
<keyword evidence="2" id="KW-0677">Repeat</keyword>
<dbReference type="PROSITE" id="PS50014">
    <property type="entry name" value="BROMODOMAIN_2"/>
    <property type="match status" value="2"/>
</dbReference>
<keyword evidence="7" id="KW-0539">Nucleus</keyword>
<dbReference type="InterPro" id="IPR001487">
    <property type="entry name" value="Bromodomain"/>
</dbReference>
<dbReference type="Pfam" id="PF22994">
    <property type="entry name" value="RSC4_Ig_like"/>
    <property type="match status" value="1"/>
</dbReference>
<gene>
    <name evidence="11" type="ORF">CONLIGDRAFT_461062</name>
</gene>
<feature type="region of interest" description="Disordered" evidence="9">
    <location>
        <begin position="418"/>
        <end position="443"/>
    </location>
</feature>
<dbReference type="AlphaFoldDB" id="A0A1J7ILB9"/>
<dbReference type="InterPro" id="IPR037382">
    <property type="entry name" value="Rsc/polybromo"/>
</dbReference>
<evidence type="ECO:0000313" key="11">
    <source>
        <dbReference type="EMBL" id="OIW28075.1"/>
    </source>
</evidence>
<accession>A0A1J7ILB9</accession>
<dbReference type="PANTHER" id="PTHR16062:SF19">
    <property type="entry name" value="PROTEIN POLYBROMO-1"/>
    <property type="match status" value="1"/>
</dbReference>
<feature type="domain" description="Bromo" evidence="10">
    <location>
        <begin position="63"/>
        <end position="133"/>
    </location>
</feature>
<sequence>MDNKRKAATANGGGSEADERAAKRRKMPPPPSQFNLLQGETAESTTSYGLSFLDQLRRTQDKSGRLVAGYFEELLPRKGNEDYYAKTPMPVSLRTLEQKLYRREFKNMAEFESWLRRMVKNAKDYYSRHSDVFEDAERIRKAVSNYMTKTNPAYKKIPSYSCQPAPIPETPLPLDEGDGRGDEDVESEQDAEGEGEAEAEDEVKDDEDEGDEEDEDEDEDEDEGDDDGDSDAEARPKRRGPGRPSVRGKVKPDHEYEGVPYKGLTFQQAQEKIVEEMIRKPDDEEPEYGKFEAFLNLPSRSLKEYFSIIQNPLSLKGLQKLVKGIHGRNPPTGVSEFKGWAAFEERTNLLWENAHYFNEEGSDIYNQATELKEFFEAELGKAKAVVQEPPQPKIKLRVPQPQEAPATTGPKKITIHVGGSRAQTTASPAPQSGTPVAATPSDGAMSGIAAQRFAGPNGGSGLPMSLPQLERMRSMSGAVASPSPPIPGVKQELANGQSPAVTPRLSGVPPQPLPFPPPMHMQPQPQFLPPGAPVPVQNGYHHPPVERQQPIYNKIKRAPGRGLSSALIKSLHIRGHPNIPIDNDMRFNIKIPADPVYAQHSITVHVPNNQYKLQVIPIIAPLEQQNRAYRLFVVCNGNVLSRSPPFPIPDDDLAHLQNLLVFEANLGLGLNEIQVHVVAALPKGQKLPGGEECEVEVFRVVAQLMRA</sequence>
<keyword evidence="3" id="KW-0156">Chromatin regulator</keyword>
<dbReference type="EMBL" id="KV875099">
    <property type="protein sequence ID" value="OIW28075.1"/>
    <property type="molecule type" value="Genomic_DNA"/>
</dbReference>
<feature type="domain" description="Bromo" evidence="10">
    <location>
        <begin position="283"/>
        <end position="365"/>
    </location>
</feature>
<evidence type="ECO:0000256" key="9">
    <source>
        <dbReference type="SAM" id="MobiDB-lite"/>
    </source>
</evidence>